<evidence type="ECO:0000256" key="1">
    <source>
        <dbReference type="ARBA" id="ARBA00023015"/>
    </source>
</evidence>
<evidence type="ECO:0000256" key="5">
    <source>
        <dbReference type="SAM" id="MobiDB-lite"/>
    </source>
</evidence>
<dbReference type="Gene3D" id="1.10.10.60">
    <property type="entry name" value="Homeodomain-like"/>
    <property type="match status" value="1"/>
</dbReference>
<sequence length="210" mass="23177">MKSADAVNKSGQALGRKGHGTRQRVIEATEALLKESRGIAPPVAAIAREAGISPPTFYLYFTDVGEAIFAAMETLNERFDPVVALLTADWPEAERLVHARAYVEAFFAYWRDNATLLRARNRLADEGDDRFVQMRLESAARLAEPFTRKIPNAMADGKVVAESYDIAAGLMVAMERMATVITLELYPEARTAPEPNINGLAWLLASHLTR</sequence>
<feature type="DNA-binding region" description="H-T-H motif" evidence="4">
    <location>
        <begin position="42"/>
        <end position="61"/>
    </location>
</feature>
<organism evidence="7 8">
    <name type="scientific">Sphingomonas montanisoli</name>
    <dbReference type="NCBI Taxonomy" id="2606412"/>
    <lineage>
        <taxon>Bacteria</taxon>
        <taxon>Pseudomonadati</taxon>
        <taxon>Pseudomonadota</taxon>
        <taxon>Alphaproteobacteria</taxon>
        <taxon>Sphingomonadales</taxon>
        <taxon>Sphingomonadaceae</taxon>
        <taxon>Sphingomonas</taxon>
    </lineage>
</organism>
<dbReference type="InterPro" id="IPR001647">
    <property type="entry name" value="HTH_TetR"/>
</dbReference>
<dbReference type="GO" id="GO:0003677">
    <property type="term" value="F:DNA binding"/>
    <property type="evidence" value="ECO:0007669"/>
    <property type="project" value="UniProtKB-UniRule"/>
</dbReference>
<keyword evidence="1" id="KW-0805">Transcription regulation</keyword>
<evidence type="ECO:0000256" key="2">
    <source>
        <dbReference type="ARBA" id="ARBA00023125"/>
    </source>
</evidence>
<dbReference type="RefSeq" id="WP_149521197.1">
    <property type="nucleotide sequence ID" value="NZ_VTOU01000001.1"/>
</dbReference>
<feature type="region of interest" description="Disordered" evidence="5">
    <location>
        <begin position="1"/>
        <end position="22"/>
    </location>
</feature>
<keyword evidence="3" id="KW-0804">Transcription</keyword>
<feature type="domain" description="HTH tetR-type" evidence="6">
    <location>
        <begin position="19"/>
        <end position="79"/>
    </location>
</feature>
<dbReference type="AlphaFoldDB" id="A0A5D9CHE6"/>
<evidence type="ECO:0000256" key="3">
    <source>
        <dbReference type="ARBA" id="ARBA00023163"/>
    </source>
</evidence>
<keyword evidence="2 4" id="KW-0238">DNA-binding</keyword>
<name>A0A5D9CHE6_9SPHN</name>
<accession>A0A5D9CHE6</accession>
<protein>
    <submittedName>
        <fullName evidence="7">TetR/AcrR family transcriptional regulator</fullName>
    </submittedName>
</protein>
<evidence type="ECO:0000313" key="7">
    <source>
        <dbReference type="EMBL" id="TZG29541.1"/>
    </source>
</evidence>
<dbReference type="PROSITE" id="PS50977">
    <property type="entry name" value="HTH_TETR_2"/>
    <property type="match status" value="1"/>
</dbReference>
<dbReference type="Proteomes" id="UP000322077">
    <property type="component" value="Unassembled WGS sequence"/>
</dbReference>
<keyword evidence="8" id="KW-1185">Reference proteome</keyword>
<comment type="caution">
    <text evidence="7">The sequence shown here is derived from an EMBL/GenBank/DDBJ whole genome shotgun (WGS) entry which is preliminary data.</text>
</comment>
<reference evidence="7 8" key="1">
    <citation type="submission" date="2019-08" db="EMBL/GenBank/DDBJ databases">
        <authorList>
            <person name="Wang G."/>
            <person name="Xu Z."/>
        </authorList>
    </citation>
    <scope>NUCLEOTIDE SEQUENCE [LARGE SCALE GENOMIC DNA]</scope>
    <source>
        <strain evidence="7 8">ZX</strain>
    </source>
</reference>
<dbReference type="Gene3D" id="1.10.357.10">
    <property type="entry name" value="Tetracycline Repressor, domain 2"/>
    <property type="match status" value="1"/>
</dbReference>
<gene>
    <name evidence="7" type="ORF">FYJ91_05310</name>
</gene>
<dbReference type="InterPro" id="IPR011075">
    <property type="entry name" value="TetR_C"/>
</dbReference>
<dbReference type="EMBL" id="VTOU01000001">
    <property type="protein sequence ID" value="TZG29541.1"/>
    <property type="molecule type" value="Genomic_DNA"/>
</dbReference>
<dbReference type="Pfam" id="PF19352">
    <property type="entry name" value="TetR_C_38"/>
    <property type="match status" value="1"/>
</dbReference>
<evidence type="ECO:0000259" key="6">
    <source>
        <dbReference type="PROSITE" id="PS50977"/>
    </source>
</evidence>
<evidence type="ECO:0000313" key="8">
    <source>
        <dbReference type="Proteomes" id="UP000322077"/>
    </source>
</evidence>
<dbReference type="SUPFAM" id="SSF46689">
    <property type="entry name" value="Homeodomain-like"/>
    <property type="match status" value="1"/>
</dbReference>
<dbReference type="InterPro" id="IPR009057">
    <property type="entry name" value="Homeodomain-like_sf"/>
</dbReference>
<dbReference type="Pfam" id="PF00440">
    <property type="entry name" value="TetR_N"/>
    <property type="match status" value="1"/>
</dbReference>
<evidence type="ECO:0000256" key="4">
    <source>
        <dbReference type="PROSITE-ProRule" id="PRU00335"/>
    </source>
</evidence>
<proteinExistence type="predicted"/>